<proteinExistence type="predicted"/>
<feature type="compositionally biased region" description="Polar residues" evidence="1">
    <location>
        <begin position="789"/>
        <end position="813"/>
    </location>
</feature>
<evidence type="ECO:0000256" key="1">
    <source>
        <dbReference type="SAM" id="MobiDB-lite"/>
    </source>
</evidence>
<feature type="compositionally biased region" description="Acidic residues" evidence="1">
    <location>
        <begin position="954"/>
        <end position="968"/>
    </location>
</feature>
<gene>
    <name evidence="2" type="ORF">B0T20DRAFT_427005</name>
</gene>
<feature type="region of interest" description="Disordered" evidence="1">
    <location>
        <begin position="1"/>
        <end position="40"/>
    </location>
</feature>
<accession>A0AAE0NUS5</accession>
<keyword evidence="3" id="KW-1185">Reference proteome</keyword>
<protein>
    <submittedName>
        <fullName evidence="2">Uncharacterized protein</fullName>
    </submittedName>
</protein>
<reference evidence="2" key="1">
    <citation type="journal article" date="2023" name="Mol. Phylogenet. Evol.">
        <title>Genome-scale phylogeny and comparative genomics of the fungal order Sordariales.</title>
        <authorList>
            <person name="Hensen N."/>
            <person name="Bonometti L."/>
            <person name="Westerberg I."/>
            <person name="Brannstrom I.O."/>
            <person name="Guillou S."/>
            <person name="Cros-Aarteil S."/>
            <person name="Calhoun S."/>
            <person name="Haridas S."/>
            <person name="Kuo A."/>
            <person name="Mondo S."/>
            <person name="Pangilinan J."/>
            <person name="Riley R."/>
            <person name="LaButti K."/>
            <person name="Andreopoulos B."/>
            <person name="Lipzen A."/>
            <person name="Chen C."/>
            <person name="Yan M."/>
            <person name="Daum C."/>
            <person name="Ng V."/>
            <person name="Clum A."/>
            <person name="Steindorff A."/>
            <person name="Ohm R.A."/>
            <person name="Martin F."/>
            <person name="Silar P."/>
            <person name="Natvig D.O."/>
            <person name="Lalanne C."/>
            <person name="Gautier V."/>
            <person name="Ament-Velasquez S.L."/>
            <person name="Kruys A."/>
            <person name="Hutchinson M.I."/>
            <person name="Powell A.J."/>
            <person name="Barry K."/>
            <person name="Miller A.N."/>
            <person name="Grigoriev I.V."/>
            <person name="Debuchy R."/>
            <person name="Gladieux P."/>
            <person name="Hiltunen Thoren M."/>
            <person name="Johannesson H."/>
        </authorList>
    </citation>
    <scope>NUCLEOTIDE SEQUENCE</scope>
    <source>
        <strain evidence="2">FGSC 1904</strain>
    </source>
</reference>
<name>A0AAE0NUS5_SORBR</name>
<evidence type="ECO:0000313" key="2">
    <source>
        <dbReference type="EMBL" id="KAK3388066.1"/>
    </source>
</evidence>
<dbReference type="AlphaFoldDB" id="A0AAE0NUS5"/>
<evidence type="ECO:0000313" key="3">
    <source>
        <dbReference type="Proteomes" id="UP001281003"/>
    </source>
</evidence>
<comment type="caution">
    <text evidence="2">The sequence shown here is derived from an EMBL/GenBank/DDBJ whole genome shotgun (WGS) entry which is preliminary data.</text>
</comment>
<reference evidence="2" key="2">
    <citation type="submission" date="2023-07" db="EMBL/GenBank/DDBJ databases">
        <authorList>
            <consortium name="Lawrence Berkeley National Laboratory"/>
            <person name="Haridas S."/>
            <person name="Hensen N."/>
            <person name="Bonometti L."/>
            <person name="Westerberg I."/>
            <person name="Brannstrom I.O."/>
            <person name="Guillou S."/>
            <person name="Cros-Aarteil S."/>
            <person name="Calhoun S."/>
            <person name="Kuo A."/>
            <person name="Mondo S."/>
            <person name="Pangilinan J."/>
            <person name="Riley R."/>
            <person name="LaButti K."/>
            <person name="Andreopoulos B."/>
            <person name="Lipzen A."/>
            <person name="Chen C."/>
            <person name="Yanf M."/>
            <person name="Daum C."/>
            <person name="Ng V."/>
            <person name="Clum A."/>
            <person name="Steindorff A."/>
            <person name="Ohm R."/>
            <person name="Martin F."/>
            <person name="Silar P."/>
            <person name="Natvig D."/>
            <person name="Lalanne C."/>
            <person name="Gautier V."/>
            <person name="Ament-velasquez S.L."/>
            <person name="Kruys A."/>
            <person name="Hutchinson M.I."/>
            <person name="Powell A.J."/>
            <person name="Barry K."/>
            <person name="Miller A.N."/>
            <person name="Grigoriev I.V."/>
            <person name="Debuchy R."/>
            <person name="Gladieux P."/>
            <person name="Thoren M.H."/>
            <person name="Johannesson H."/>
        </authorList>
    </citation>
    <scope>NUCLEOTIDE SEQUENCE</scope>
    <source>
        <strain evidence="2">FGSC 1904</strain>
    </source>
</reference>
<organism evidence="2 3">
    <name type="scientific">Sordaria brevicollis</name>
    <dbReference type="NCBI Taxonomy" id="83679"/>
    <lineage>
        <taxon>Eukaryota</taxon>
        <taxon>Fungi</taxon>
        <taxon>Dikarya</taxon>
        <taxon>Ascomycota</taxon>
        <taxon>Pezizomycotina</taxon>
        <taxon>Sordariomycetes</taxon>
        <taxon>Sordariomycetidae</taxon>
        <taxon>Sordariales</taxon>
        <taxon>Sordariaceae</taxon>
        <taxon>Sordaria</taxon>
    </lineage>
</organism>
<feature type="compositionally biased region" description="Basic and acidic residues" evidence="1">
    <location>
        <begin position="736"/>
        <end position="745"/>
    </location>
</feature>
<feature type="region of interest" description="Disordered" evidence="1">
    <location>
        <begin position="948"/>
        <end position="968"/>
    </location>
</feature>
<sequence length="968" mass="110209">MADPPPLLAAAAADDSHSSMPQVQDPTLAPNSPAIPPPTIDSSKGLFYTHEYPPRTIPHHSPFFGVFRSAYEKADASLVSESLRSWPEKYSHAEPEAVVFGPPGNTGTNFTSLKDLDHDTARRIEIIRRGARAAGWDVFFARVRAMWSGPRCSKLHANVSHRPWPDRHESALFEHLRRPADARSYFDVMVMSIHDLDGESVVPPWASNYFGSRFSLQTIQTLLHEELFCMDPAEESFLHFGDPLEAMYQGWIRQLWHADTILLVPQAQSLCTLSRSLVVNSPVDDDQAQQIAKYFVGLALQDTAGFSDHALTVRNAYMAIDLLYKVMDATTWGPVNARTVMGPSVKSQIIKFAGEQRDHPLFLRACTLHNRFDSAPDQQLLVSWLEALLKKRLLMSFWSPHLQNCLTQVILSYQNLHDRVEFVLALPKQITGQGLLAHLPVTSWLKPFIIPEDLRTPLLCSTKDGGALGKAALSFGKDSTVVAELITALRIQMQLPAEPMPWIAGCIESLHLSIAWSTRRQLCAAFVQFDHFLTAHHKSEYLQAWVSRGIDIVGFFLYLGIHVDRKLYDEWLADLCRSVRQWEDPSTNMHAFMLSVYKEICGISLLDSLSTDILKQVYRVQVRTFSGFNGRSCLHRDLTRRPPRPVDPNDHVAMEGYRFLIDPSQETARFRWTALERDLVKWIWADTGVEVSLDESSHPPTMVVRKLSASTDEWFKHRKASAKSCRALEKMRHDKLEDRHGHEPQDLVDWSFADGTGPDPAWVSEDDPAEPLPEAPRTPRREVLAQIVSPRSSPTFASPTSSEANWRDQSITEQKPDDKPAPASPPDPVELTKEEALMTLSLEEYMLRRAKMEVKDLWDRIREEDNEDLEELYVLLGRRKSLGPKAYITEEVLHLVQNPAEGLVIIGHQRRWLMNTWIRRLWEHRKGIKLITPADDPVFKHSKWGIKRKRGMDDDSEDDDDEEDDGWW</sequence>
<dbReference type="Proteomes" id="UP001281003">
    <property type="component" value="Unassembled WGS sequence"/>
</dbReference>
<dbReference type="EMBL" id="JAUTDP010000018">
    <property type="protein sequence ID" value="KAK3388066.1"/>
    <property type="molecule type" value="Genomic_DNA"/>
</dbReference>
<feature type="region of interest" description="Disordered" evidence="1">
    <location>
        <begin position="736"/>
        <end position="829"/>
    </location>
</feature>